<sequence length="375" mass="40992">MISSKALNTLKLKCIKGMNDTALSRIYSACGSLHDAFGLDFGSLTGLGIKKELAENIVTADIDEKLFERELESVHKRDADVLCIDDEEYPQLLKETETAPAVLFVRGRREALQRPSIAVVGARSATRQACDFAKKISQDLAEVGFNVVSGFAMGIDVYAHAGAVNKGMTTAVMGCGINHFYPEANKRYEATVLKSGCIVTEFFSDEQPNSWNFPQRNRIISGMSYGVIVVEASAKSGSLITARYAAEQGREVYAVPAFPMSKNCATNRLIKDGARLTEGYYDILDELKYRIQGLKEVDKPEAIGLQFGNPDDARLYSLLENGMLNPDELSTLSGMDIGSVTISLVQMELEGYVIREIDGKYRAAGGNYGQNSHSS</sequence>
<dbReference type="InterPro" id="IPR041614">
    <property type="entry name" value="DprA_WH"/>
</dbReference>
<keyword evidence="5" id="KW-1185">Reference proteome</keyword>
<evidence type="ECO:0000259" key="3">
    <source>
        <dbReference type="Pfam" id="PF17782"/>
    </source>
</evidence>
<organism evidence="4 5">
    <name type="scientific">Seleniivibrio woodruffii</name>
    <dbReference type="NCBI Taxonomy" id="1078050"/>
    <lineage>
        <taxon>Bacteria</taxon>
        <taxon>Pseudomonadati</taxon>
        <taxon>Deferribacterota</taxon>
        <taxon>Deferribacteres</taxon>
        <taxon>Deferribacterales</taxon>
        <taxon>Geovibrionaceae</taxon>
        <taxon>Seleniivibrio</taxon>
    </lineage>
</organism>
<dbReference type="AlphaFoldDB" id="A0A4R1K6G8"/>
<dbReference type="Pfam" id="PF17782">
    <property type="entry name" value="WHD_DprA"/>
    <property type="match status" value="1"/>
</dbReference>
<dbReference type="InterPro" id="IPR003488">
    <property type="entry name" value="DprA"/>
</dbReference>
<dbReference type="SUPFAM" id="SSF102405">
    <property type="entry name" value="MCP/YpsA-like"/>
    <property type="match status" value="1"/>
</dbReference>
<dbReference type="NCBIfam" id="TIGR00732">
    <property type="entry name" value="dprA"/>
    <property type="match status" value="1"/>
</dbReference>
<dbReference type="RefSeq" id="WP_132873983.1">
    <property type="nucleotide sequence ID" value="NZ_SMGG01000005.1"/>
</dbReference>
<gene>
    <name evidence="4" type="ORF">C8D98_1993</name>
</gene>
<dbReference type="OrthoDB" id="9785707at2"/>
<dbReference type="PANTHER" id="PTHR43022">
    <property type="entry name" value="PROTEIN SMF"/>
    <property type="match status" value="1"/>
</dbReference>
<dbReference type="InterPro" id="IPR057666">
    <property type="entry name" value="DrpA_SLOG"/>
</dbReference>
<protein>
    <submittedName>
        <fullName evidence="4">DNA processing protein</fullName>
    </submittedName>
</protein>
<feature type="domain" description="Smf/DprA SLOG" evidence="2">
    <location>
        <begin position="81"/>
        <end position="287"/>
    </location>
</feature>
<dbReference type="GO" id="GO:0009294">
    <property type="term" value="P:DNA-mediated transformation"/>
    <property type="evidence" value="ECO:0007669"/>
    <property type="project" value="InterPro"/>
</dbReference>
<evidence type="ECO:0000259" key="2">
    <source>
        <dbReference type="Pfam" id="PF02481"/>
    </source>
</evidence>
<evidence type="ECO:0000256" key="1">
    <source>
        <dbReference type="ARBA" id="ARBA00006525"/>
    </source>
</evidence>
<reference evidence="4 5" key="1">
    <citation type="submission" date="2019-03" db="EMBL/GenBank/DDBJ databases">
        <title>Genomic Encyclopedia of Type Strains, Phase IV (KMG-IV): sequencing the most valuable type-strain genomes for metagenomic binning, comparative biology and taxonomic classification.</title>
        <authorList>
            <person name="Goeker M."/>
        </authorList>
    </citation>
    <scope>NUCLEOTIDE SEQUENCE [LARGE SCALE GENOMIC DNA]</scope>
    <source>
        <strain evidence="4 5">DSM 24984</strain>
    </source>
</reference>
<evidence type="ECO:0000313" key="4">
    <source>
        <dbReference type="EMBL" id="TCK59826.1"/>
    </source>
</evidence>
<feature type="domain" description="DprA winged helix" evidence="3">
    <location>
        <begin position="309"/>
        <end position="355"/>
    </location>
</feature>
<comment type="similarity">
    <text evidence="1">Belongs to the DprA/Smf family.</text>
</comment>
<comment type="caution">
    <text evidence="4">The sequence shown here is derived from an EMBL/GenBank/DDBJ whole genome shotgun (WGS) entry which is preliminary data.</text>
</comment>
<evidence type="ECO:0000313" key="5">
    <source>
        <dbReference type="Proteomes" id="UP000294614"/>
    </source>
</evidence>
<accession>A0A4R1K6G8</accession>
<proteinExistence type="inferred from homology"/>
<dbReference type="PANTHER" id="PTHR43022:SF1">
    <property type="entry name" value="PROTEIN SMF"/>
    <property type="match status" value="1"/>
</dbReference>
<dbReference type="Gene3D" id="3.40.50.450">
    <property type="match status" value="1"/>
</dbReference>
<dbReference type="Proteomes" id="UP000294614">
    <property type="component" value="Unassembled WGS sequence"/>
</dbReference>
<dbReference type="Pfam" id="PF02481">
    <property type="entry name" value="DNA_processg_A"/>
    <property type="match status" value="1"/>
</dbReference>
<dbReference type="EMBL" id="SMGG01000005">
    <property type="protein sequence ID" value="TCK59826.1"/>
    <property type="molecule type" value="Genomic_DNA"/>
</dbReference>
<name>A0A4R1K6G8_9BACT</name>